<dbReference type="CDD" id="cd02209">
    <property type="entry name" value="cupin_XRE_C"/>
    <property type="match status" value="1"/>
</dbReference>
<proteinExistence type="predicted"/>
<evidence type="ECO:0000259" key="2">
    <source>
        <dbReference type="PROSITE" id="PS50943"/>
    </source>
</evidence>
<feature type="domain" description="HTH cro/C1-type" evidence="2">
    <location>
        <begin position="7"/>
        <end position="61"/>
    </location>
</feature>
<dbReference type="InterPro" id="IPR013096">
    <property type="entry name" value="Cupin_2"/>
</dbReference>
<protein>
    <submittedName>
        <fullName evidence="3">HTH-type transcriptional regulator PuuR</fullName>
    </submittedName>
</protein>
<keyword evidence="1" id="KW-0238">DNA-binding</keyword>
<dbReference type="GO" id="GO:0005829">
    <property type="term" value="C:cytosol"/>
    <property type="evidence" value="ECO:0007669"/>
    <property type="project" value="TreeGrafter"/>
</dbReference>
<dbReference type="Gene3D" id="1.10.260.40">
    <property type="entry name" value="lambda repressor-like DNA-binding domains"/>
    <property type="match status" value="1"/>
</dbReference>
<reference evidence="3" key="1">
    <citation type="submission" date="2019-08" db="EMBL/GenBank/DDBJ databases">
        <authorList>
            <person name="Kucharzyk K."/>
            <person name="Murdoch R.W."/>
            <person name="Higgins S."/>
            <person name="Loffler F."/>
        </authorList>
    </citation>
    <scope>NUCLEOTIDE SEQUENCE</scope>
</reference>
<comment type="caution">
    <text evidence="3">The sequence shown here is derived from an EMBL/GenBank/DDBJ whole genome shotgun (WGS) entry which is preliminary data.</text>
</comment>
<gene>
    <name evidence="3" type="primary">puuR_17</name>
    <name evidence="3" type="ORF">SDC9_125552</name>
</gene>
<dbReference type="InterPro" id="IPR010982">
    <property type="entry name" value="Lambda_DNA-bd_dom_sf"/>
</dbReference>
<dbReference type="GO" id="GO:0003677">
    <property type="term" value="F:DNA binding"/>
    <property type="evidence" value="ECO:0007669"/>
    <property type="project" value="UniProtKB-KW"/>
</dbReference>
<dbReference type="SMART" id="SM00530">
    <property type="entry name" value="HTH_XRE"/>
    <property type="match status" value="1"/>
</dbReference>
<dbReference type="InterPro" id="IPR001387">
    <property type="entry name" value="Cro/C1-type_HTH"/>
</dbReference>
<accession>A0A645CNN2</accession>
<dbReference type="SUPFAM" id="SSF51182">
    <property type="entry name" value="RmlC-like cupins"/>
    <property type="match status" value="1"/>
</dbReference>
<dbReference type="Gene3D" id="2.60.120.10">
    <property type="entry name" value="Jelly Rolls"/>
    <property type="match status" value="1"/>
</dbReference>
<sequence>MEIGKRIKQLRTRNNLTLEELASRCELTKGFLSQPERDLTSPSIITLENIVEALGLTMMEFFKEEKPEKVVFNKEDFFTDERDDLTIHWIVPNAQKNEMEPILIDLQPYQSSQIISPHEGEEFGYVLAGKVTLYNGEKKFIVRKGNTFYIKGNYTHYLKNEGNQLASFLWVCTPPIF</sequence>
<evidence type="ECO:0000256" key="1">
    <source>
        <dbReference type="ARBA" id="ARBA00023125"/>
    </source>
</evidence>
<dbReference type="Pfam" id="PF07883">
    <property type="entry name" value="Cupin_2"/>
    <property type="match status" value="1"/>
</dbReference>
<dbReference type="AlphaFoldDB" id="A0A645CNN2"/>
<dbReference type="GO" id="GO:0003700">
    <property type="term" value="F:DNA-binding transcription factor activity"/>
    <property type="evidence" value="ECO:0007669"/>
    <property type="project" value="TreeGrafter"/>
</dbReference>
<name>A0A645CNN2_9ZZZZ</name>
<dbReference type="PANTHER" id="PTHR46797:SF2">
    <property type="entry name" value="TRANSCRIPTIONAL REGULATOR"/>
    <property type="match status" value="1"/>
</dbReference>
<dbReference type="InterPro" id="IPR050807">
    <property type="entry name" value="TransReg_Diox_bact_type"/>
</dbReference>
<evidence type="ECO:0000313" key="3">
    <source>
        <dbReference type="EMBL" id="MPM78541.1"/>
    </source>
</evidence>
<dbReference type="Pfam" id="PF01381">
    <property type="entry name" value="HTH_3"/>
    <property type="match status" value="1"/>
</dbReference>
<dbReference type="PANTHER" id="PTHR46797">
    <property type="entry name" value="HTH-TYPE TRANSCRIPTIONAL REGULATOR"/>
    <property type="match status" value="1"/>
</dbReference>
<dbReference type="PROSITE" id="PS50943">
    <property type="entry name" value="HTH_CROC1"/>
    <property type="match status" value="1"/>
</dbReference>
<dbReference type="InterPro" id="IPR014710">
    <property type="entry name" value="RmlC-like_jellyroll"/>
</dbReference>
<dbReference type="SUPFAM" id="SSF47413">
    <property type="entry name" value="lambda repressor-like DNA-binding domains"/>
    <property type="match status" value="1"/>
</dbReference>
<dbReference type="InterPro" id="IPR011051">
    <property type="entry name" value="RmlC_Cupin_sf"/>
</dbReference>
<organism evidence="3">
    <name type="scientific">bioreactor metagenome</name>
    <dbReference type="NCBI Taxonomy" id="1076179"/>
    <lineage>
        <taxon>unclassified sequences</taxon>
        <taxon>metagenomes</taxon>
        <taxon>ecological metagenomes</taxon>
    </lineage>
</organism>
<dbReference type="EMBL" id="VSSQ01028714">
    <property type="protein sequence ID" value="MPM78541.1"/>
    <property type="molecule type" value="Genomic_DNA"/>
</dbReference>
<dbReference type="CDD" id="cd00093">
    <property type="entry name" value="HTH_XRE"/>
    <property type="match status" value="1"/>
</dbReference>